<reference evidence="8 9" key="1">
    <citation type="submission" date="2008-07" db="EMBL/GenBank/DDBJ databases">
        <authorList>
            <person name="El-Sayed N."/>
            <person name="Caler E."/>
            <person name="Inman J."/>
            <person name="Amedeo P."/>
            <person name="Hass B."/>
            <person name="Wortman J."/>
        </authorList>
    </citation>
    <scope>NUCLEOTIDE SEQUENCE [LARGE SCALE GENOMIC DNA]</scope>
    <source>
        <strain evidence="9">ATCC 50983 / TXsc</strain>
    </source>
</reference>
<keyword evidence="2" id="KW-0813">Transport</keyword>
<dbReference type="AlphaFoldDB" id="C5LB23"/>
<gene>
    <name evidence="8" type="ORF">Pmar_PMAR028135</name>
</gene>
<evidence type="ECO:0000256" key="3">
    <source>
        <dbReference type="ARBA" id="ARBA00022692"/>
    </source>
</evidence>
<feature type="region of interest" description="Disordered" evidence="6">
    <location>
        <begin position="65"/>
        <end position="96"/>
    </location>
</feature>
<feature type="non-terminal residue" evidence="8">
    <location>
        <position position="1"/>
    </location>
</feature>
<dbReference type="InterPro" id="IPR039309">
    <property type="entry name" value="BT1"/>
</dbReference>
<proteinExistence type="predicted"/>
<keyword evidence="4 7" id="KW-1133">Transmembrane helix</keyword>
<dbReference type="Pfam" id="PF03092">
    <property type="entry name" value="BT1"/>
    <property type="match status" value="1"/>
</dbReference>
<dbReference type="GeneID" id="9087286"/>
<dbReference type="GO" id="GO:0016020">
    <property type="term" value="C:membrane"/>
    <property type="evidence" value="ECO:0007669"/>
    <property type="project" value="UniProtKB-SubCell"/>
</dbReference>
<keyword evidence="9" id="KW-1185">Reference proteome</keyword>
<dbReference type="EMBL" id="GG680905">
    <property type="protein sequence ID" value="EER05951.1"/>
    <property type="molecule type" value="Genomic_DNA"/>
</dbReference>
<feature type="transmembrane region" description="Helical" evidence="7">
    <location>
        <begin position="222"/>
        <end position="243"/>
    </location>
</feature>
<protein>
    <submittedName>
        <fullName evidence="8">Uncharacterized protein</fullName>
    </submittedName>
</protein>
<dbReference type="InParanoid" id="C5LB23"/>
<evidence type="ECO:0000256" key="2">
    <source>
        <dbReference type="ARBA" id="ARBA00022448"/>
    </source>
</evidence>
<organism evidence="9">
    <name type="scientific">Perkinsus marinus (strain ATCC 50983 / TXsc)</name>
    <dbReference type="NCBI Taxonomy" id="423536"/>
    <lineage>
        <taxon>Eukaryota</taxon>
        <taxon>Sar</taxon>
        <taxon>Alveolata</taxon>
        <taxon>Perkinsozoa</taxon>
        <taxon>Perkinsea</taxon>
        <taxon>Perkinsida</taxon>
        <taxon>Perkinsidae</taxon>
        <taxon>Perkinsus</taxon>
    </lineage>
</organism>
<feature type="transmembrane region" description="Helical" evidence="7">
    <location>
        <begin position="264"/>
        <end position="283"/>
    </location>
</feature>
<evidence type="ECO:0000313" key="9">
    <source>
        <dbReference type="Proteomes" id="UP000007800"/>
    </source>
</evidence>
<evidence type="ECO:0000256" key="7">
    <source>
        <dbReference type="SAM" id="Phobius"/>
    </source>
</evidence>
<name>C5LB23_PERM5</name>
<evidence type="ECO:0000256" key="1">
    <source>
        <dbReference type="ARBA" id="ARBA00004141"/>
    </source>
</evidence>
<dbReference type="RefSeq" id="XP_002774135.1">
    <property type="nucleotide sequence ID" value="XM_002774089.1"/>
</dbReference>
<dbReference type="Proteomes" id="UP000007800">
    <property type="component" value="Unassembled WGS sequence"/>
</dbReference>
<evidence type="ECO:0000313" key="8">
    <source>
        <dbReference type="EMBL" id="EER05951.1"/>
    </source>
</evidence>
<evidence type="ECO:0000256" key="5">
    <source>
        <dbReference type="ARBA" id="ARBA00023136"/>
    </source>
</evidence>
<feature type="transmembrane region" description="Helical" evidence="7">
    <location>
        <begin position="295"/>
        <end position="314"/>
    </location>
</feature>
<evidence type="ECO:0000256" key="4">
    <source>
        <dbReference type="ARBA" id="ARBA00022989"/>
    </source>
</evidence>
<evidence type="ECO:0000256" key="6">
    <source>
        <dbReference type="SAM" id="MobiDB-lite"/>
    </source>
</evidence>
<feature type="transmembrane region" description="Helical" evidence="7">
    <location>
        <begin position="188"/>
        <end position="210"/>
    </location>
</feature>
<comment type="subcellular location">
    <subcellularLocation>
        <location evidence="1">Membrane</location>
        <topology evidence="1">Multi-pass membrane protein</topology>
    </subcellularLocation>
</comment>
<keyword evidence="5 7" id="KW-0472">Membrane</keyword>
<keyword evidence="3 7" id="KW-0812">Transmembrane</keyword>
<accession>C5LB23</accession>
<sequence>HWDLESELYLLKTENDLLKQRCKKEGRVATLTEEMGELVRMQAATISRLEGELKNTREECRQLRQRVQGKSRIAKDSSVTHENTTPKKKGSSGSGVSSLIEKNSFIFVNLTSPSCCSRSIVETMFLRIGALFGSNCLHRGGLRRSAQQDVDTQETIQRVHEEGSINTVSSASRPYDWTALPALSAKDYLYLCALIGGLGSITSLAIPFLLKDVMHLHPAETGTSFVPIALIVLAISSAGAVVVTVKDTLMLETSNRGEAGGADLISDMSILATGGALSVSYLSGALLHVMSCQTLIRFSATGPLLLTGAAMLMEEEAMSHSRPPTILRKSLVLESVLSGAASLGGPLKLLAATIMVPSYSTALFYYSMKVVSWVSVPVAASSLLLTLPAFEGRLDPIRVALARHVLIEMGSVLTYLPITTQLAKSAPKEGSGVYFAIFSSGIEALNLASSVVSSEVTNVSLYTLSGIGRNEYKHWDDRKTVKMMHELLLTDYNSELGDVNNEVLLAAKIWAKEALDATRQFLEDQAPECDWKGDTLLSSLAALGYEDNLSDFLRAEPKHLRNVIIEATDA</sequence>